<feature type="compositionally biased region" description="Polar residues" evidence="2">
    <location>
        <begin position="68"/>
        <end position="82"/>
    </location>
</feature>
<feature type="region of interest" description="Disordered" evidence="2">
    <location>
        <begin position="68"/>
        <end position="98"/>
    </location>
</feature>
<sequence length="234" mass="25990">MNQEKLQKEGADLKNQETSRKRHCEGKDAEVDDALSSCWFLFVTVLLFLPLKPGLKPGDDIDKIKVLSQSEPTQTTNNTQSRRFPPLPSRPQRPQKPTTVLKAPIPLVLVKISKDQKAIYHLDKVVSLEVSVETLKSRPTIGQCYRCQKFGHAQSRCTATRRCAAFAGDHEPGACERPKQVPATCANCGEEHSANYRGCARYPKSTLRTTRPTDSPADTTRARSRASHGFSLSS</sequence>
<dbReference type="EMBL" id="JASPKY010000028">
    <property type="protein sequence ID" value="KAK9751450.1"/>
    <property type="molecule type" value="Genomic_DNA"/>
</dbReference>
<evidence type="ECO:0000256" key="2">
    <source>
        <dbReference type="SAM" id="MobiDB-lite"/>
    </source>
</evidence>
<dbReference type="GO" id="GO:0003676">
    <property type="term" value="F:nucleic acid binding"/>
    <property type="evidence" value="ECO:0007669"/>
    <property type="project" value="InterPro"/>
</dbReference>
<feature type="compositionally biased region" description="Polar residues" evidence="2">
    <location>
        <begin position="207"/>
        <end position="218"/>
    </location>
</feature>
<comment type="caution">
    <text evidence="4">The sequence shown here is derived from an EMBL/GenBank/DDBJ whole genome shotgun (WGS) entry which is preliminary data.</text>
</comment>
<accession>A0AAW1MRR1</accession>
<protein>
    <recommendedName>
        <fullName evidence="3">CCHC-type domain-containing protein</fullName>
    </recommendedName>
</protein>
<evidence type="ECO:0000313" key="4">
    <source>
        <dbReference type="EMBL" id="KAK9751450.1"/>
    </source>
</evidence>
<dbReference type="PROSITE" id="PS50158">
    <property type="entry name" value="ZF_CCHC"/>
    <property type="match status" value="1"/>
</dbReference>
<feature type="domain" description="CCHC-type" evidence="3">
    <location>
        <begin position="144"/>
        <end position="157"/>
    </location>
</feature>
<dbReference type="PANTHER" id="PTHR33273:SF2">
    <property type="entry name" value="ENDONUCLEASE_EXONUCLEASE_PHOSPHATASE DOMAIN-CONTAINING PROTEIN"/>
    <property type="match status" value="1"/>
</dbReference>
<dbReference type="PANTHER" id="PTHR33273">
    <property type="entry name" value="DOMAIN-CONTAINING PROTEIN, PUTATIVE-RELATED"/>
    <property type="match status" value="1"/>
</dbReference>
<keyword evidence="1" id="KW-0479">Metal-binding</keyword>
<dbReference type="Proteomes" id="UP001458880">
    <property type="component" value="Unassembled WGS sequence"/>
</dbReference>
<dbReference type="InterPro" id="IPR001878">
    <property type="entry name" value="Znf_CCHC"/>
</dbReference>
<reference evidence="4 5" key="1">
    <citation type="journal article" date="2024" name="BMC Genomics">
        <title>De novo assembly and annotation of Popillia japonica's genome with initial clues to its potential as an invasive pest.</title>
        <authorList>
            <person name="Cucini C."/>
            <person name="Boschi S."/>
            <person name="Funari R."/>
            <person name="Cardaioli E."/>
            <person name="Iannotti N."/>
            <person name="Marturano G."/>
            <person name="Paoli F."/>
            <person name="Bruttini M."/>
            <person name="Carapelli A."/>
            <person name="Frati F."/>
            <person name="Nardi F."/>
        </authorList>
    </citation>
    <scope>NUCLEOTIDE SEQUENCE [LARGE SCALE GENOMIC DNA]</scope>
    <source>
        <strain evidence="4">DMR45628</strain>
    </source>
</reference>
<dbReference type="AlphaFoldDB" id="A0AAW1MRR1"/>
<proteinExistence type="predicted"/>
<dbReference type="GO" id="GO:0008270">
    <property type="term" value="F:zinc ion binding"/>
    <property type="evidence" value="ECO:0007669"/>
    <property type="project" value="UniProtKB-KW"/>
</dbReference>
<evidence type="ECO:0000256" key="1">
    <source>
        <dbReference type="PROSITE-ProRule" id="PRU00047"/>
    </source>
</evidence>
<evidence type="ECO:0000259" key="3">
    <source>
        <dbReference type="PROSITE" id="PS50158"/>
    </source>
</evidence>
<feature type="region of interest" description="Disordered" evidence="2">
    <location>
        <begin position="207"/>
        <end position="234"/>
    </location>
</feature>
<keyword evidence="1" id="KW-0862">Zinc</keyword>
<organism evidence="4 5">
    <name type="scientific">Popillia japonica</name>
    <name type="common">Japanese beetle</name>
    <dbReference type="NCBI Taxonomy" id="7064"/>
    <lineage>
        <taxon>Eukaryota</taxon>
        <taxon>Metazoa</taxon>
        <taxon>Ecdysozoa</taxon>
        <taxon>Arthropoda</taxon>
        <taxon>Hexapoda</taxon>
        <taxon>Insecta</taxon>
        <taxon>Pterygota</taxon>
        <taxon>Neoptera</taxon>
        <taxon>Endopterygota</taxon>
        <taxon>Coleoptera</taxon>
        <taxon>Polyphaga</taxon>
        <taxon>Scarabaeiformia</taxon>
        <taxon>Scarabaeidae</taxon>
        <taxon>Rutelinae</taxon>
        <taxon>Popillia</taxon>
    </lineage>
</organism>
<keyword evidence="5" id="KW-1185">Reference proteome</keyword>
<keyword evidence="1" id="KW-0863">Zinc-finger</keyword>
<feature type="region of interest" description="Disordered" evidence="2">
    <location>
        <begin position="1"/>
        <end position="27"/>
    </location>
</feature>
<evidence type="ECO:0000313" key="5">
    <source>
        <dbReference type="Proteomes" id="UP001458880"/>
    </source>
</evidence>
<name>A0AAW1MRR1_POPJA</name>
<gene>
    <name evidence="4" type="ORF">QE152_g5048</name>
</gene>